<keyword evidence="2" id="KW-1185">Reference proteome</keyword>
<protein>
    <submittedName>
        <fullName evidence="1">Uncharacterized protein</fullName>
    </submittedName>
</protein>
<dbReference type="RefSeq" id="WP_209634220.1">
    <property type="nucleotide sequence ID" value="NZ_JAGINW010000001.1"/>
</dbReference>
<evidence type="ECO:0000313" key="2">
    <source>
        <dbReference type="Proteomes" id="UP001519332"/>
    </source>
</evidence>
<proteinExistence type="predicted"/>
<dbReference type="EMBL" id="JAGINW010000001">
    <property type="protein sequence ID" value="MBP2320269.1"/>
    <property type="molecule type" value="Genomic_DNA"/>
</dbReference>
<reference evidence="1 2" key="1">
    <citation type="submission" date="2021-03" db="EMBL/GenBank/DDBJ databases">
        <title>Sequencing the genomes of 1000 actinobacteria strains.</title>
        <authorList>
            <person name="Klenk H.-P."/>
        </authorList>
    </citation>
    <scope>NUCLEOTIDE SEQUENCE [LARGE SCALE GENOMIC DNA]</scope>
    <source>
        <strain evidence="1 2">DSM 46670</strain>
    </source>
</reference>
<accession>A0ABS4T773</accession>
<gene>
    <name evidence="1" type="ORF">JOF56_000654</name>
</gene>
<name>A0ABS4T773_9PSEU</name>
<sequence length="119" mass="12749">MSARTPNGVADVSAGLTAGAVGRPSNVLGRPGLAIGKLPVQPTGDFTTAVLKWPVPGAVTWQVARSGRLQPRHEKMFMWSAPPARALRRTLCRMIGNSRLNHHRVPSWAEPALPPARST</sequence>
<comment type="caution">
    <text evidence="1">The sequence shown here is derived from an EMBL/GenBank/DDBJ whole genome shotgun (WGS) entry which is preliminary data.</text>
</comment>
<organism evidence="1 2">
    <name type="scientific">Kibdelosporangium banguiense</name>
    <dbReference type="NCBI Taxonomy" id="1365924"/>
    <lineage>
        <taxon>Bacteria</taxon>
        <taxon>Bacillati</taxon>
        <taxon>Actinomycetota</taxon>
        <taxon>Actinomycetes</taxon>
        <taxon>Pseudonocardiales</taxon>
        <taxon>Pseudonocardiaceae</taxon>
        <taxon>Kibdelosporangium</taxon>
    </lineage>
</organism>
<evidence type="ECO:0000313" key="1">
    <source>
        <dbReference type="EMBL" id="MBP2320269.1"/>
    </source>
</evidence>
<dbReference type="Proteomes" id="UP001519332">
    <property type="component" value="Unassembled WGS sequence"/>
</dbReference>